<gene>
    <name evidence="2" type="ORF">LCGC14_1284290</name>
</gene>
<feature type="region of interest" description="Disordered" evidence="1">
    <location>
        <begin position="1"/>
        <end position="34"/>
    </location>
</feature>
<dbReference type="AlphaFoldDB" id="A0A0F9NAY0"/>
<evidence type="ECO:0000256" key="1">
    <source>
        <dbReference type="SAM" id="MobiDB-lite"/>
    </source>
</evidence>
<protein>
    <submittedName>
        <fullName evidence="2">Uncharacterized protein</fullName>
    </submittedName>
</protein>
<organism evidence="2">
    <name type="scientific">marine sediment metagenome</name>
    <dbReference type="NCBI Taxonomy" id="412755"/>
    <lineage>
        <taxon>unclassified sequences</taxon>
        <taxon>metagenomes</taxon>
        <taxon>ecological metagenomes</taxon>
    </lineage>
</organism>
<dbReference type="EMBL" id="LAZR01007336">
    <property type="protein sequence ID" value="KKM85920.1"/>
    <property type="molecule type" value="Genomic_DNA"/>
</dbReference>
<comment type="caution">
    <text evidence="2">The sequence shown here is derived from an EMBL/GenBank/DDBJ whole genome shotgun (WGS) entry which is preliminary data.</text>
</comment>
<sequence>MATTDQIARMKAGTEGAKKGRMLPGSEHRKPHRWSIGCDDKCRAVSKGSKYG</sequence>
<reference evidence="2" key="1">
    <citation type="journal article" date="2015" name="Nature">
        <title>Complex archaea that bridge the gap between prokaryotes and eukaryotes.</title>
        <authorList>
            <person name="Spang A."/>
            <person name="Saw J.H."/>
            <person name="Jorgensen S.L."/>
            <person name="Zaremba-Niedzwiedzka K."/>
            <person name="Martijn J."/>
            <person name="Lind A.E."/>
            <person name="van Eijk R."/>
            <person name="Schleper C."/>
            <person name="Guy L."/>
            <person name="Ettema T.J."/>
        </authorList>
    </citation>
    <scope>NUCLEOTIDE SEQUENCE</scope>
</reference>
<name>A0A0F9NAY0_9ZZZZ</name>
<accession>A0A0F9NAY0</accession>
<evidence type="ECO:0000313" key="2">
    <source>
        <dbReference type="EMBL" id="KKM85920.1"/>
    </source>
</evidence>
<proteinExistence type="predicted"/>